<feature type="region of interest" description="Disordered" evidence="1">
    <location>
        <begin position="443"/>
        <end position="523"/>
    </location>
</feature>
<feature type="compositionally biased region" description="Low complexity" evidence="1">
    <location>
        <begin position="484"/>
        <end position="510"/>
    </location>
</feature>
<feature type="region of interest" description="Disordered" evidence="1">
    <location>
        <begin position="536"/>
        <end position="563"/>
    </location>
</feature>
<dbReference type="PANTHER" id="PTHR39639:SF1">
    <property type="entry name" value="DUF262 DOMAIN-CONTAINING PROTEIN"/>
    <property type="match status" value="1"/>
</dbReference>
<dbReference type="AlphaFoldDB" id="A0A9P3UT05"/>
<feature type="region of interest" description="Disordered" evidence="1">
    <location>
        <begin position="631"/>
        <end position="673"/>
    </location>
</feature>
<reference evidence="3" key="1">
    <citation type="submission" date="2022-07" db="EMBL/GenBank/DDBJ databases">
        <title>The genome of Lyophyllum shimeji provides insight into the initial evolution of ectomycorrhizal fungal genome.</title>
        <authorList>
            <person name="Kobayashi Y."/>
            <person name="Shibata T."/>
            <person name="Hirakawa H."/>
            <person name="Shigenobu S."/>
            <person name="Nishiyama T."/>
            <person name="Yamada A."/>
            <person name="Hasebe M."/>
            <person name="Kawaguchi M."/>
        </authorList>
    </citation>
    <scope>NUCLEOTIDE SEQUENCE</scope>
    <source>
        <strain evidence="3">AT787</strain>
    </source>
</reference>
<feature type="compositionally biased region" description="Gly residues" evidence="1">
    <location>
        <begin position="660"/>
        <end position="673"/>
    </location>
</feature>
<feature type="compositionally biased region" description="Basic and acidic residues" evidence="1">
    <location>
        <begin position="381"/>
        <end position="401"/>
    </location>
</feature>
<gene>
    <name evidence="3" type="ORF">LshimejAT787_1205240</name>
</gene>
<evidence type="ECO:0000256" key="1">
    <source>
        <dbReference type="SAM" id="MobiDB-lite"/>
    </source>
</evidence>
<feature type="compositionally biased region" description="Gly residues" evidence="1">
    <location>
        <begin position="631"/>
        <end position="653"/>
    </location>
</feature>
<feature type="region of interest" description="Disordered" evidence="1">
    <location>
        <begin position="374"/>
        <end position="401"/>
    </location>
</feature>
<evidence type="ECO:0000259" key="2">
    <source>
        <dbReference type="Pfam" id="PF03235"/>
    </source>
</evidence>
<dbReference type="OrthoDB" id="5419821at2759"/>
<protein>
    <recommendedName>
        <fullName evidence="2">GmrSD restriction endonucleases N-terminal domain-containing protein</fullName>
    </recommendedName>
</protein>
<keyword evidence="4" id="KW-1185">Reference proteome</keyword>
<dbReference type="Proteomes" id="UP001063166">
    <property type="component" value="Unassembled WGS sequence"/>
</dbReference>
<feature type="compositionally biased region" description="Pro residues" evidence="1">
    <location>
        <begin position="511"/>
        <end position="522"/>
    </location>
</feature>
<dbReference type="PANTHER" id="PTHR39639">
    <property type="entry name" value="CHROMOSOME 16, WHOLE GENOME SHOTGUN SEQUENCE"/>
    <property type="match status" value="1"/>
</dbReference>
<feature type="compositionally biased region" description="Acidic residues" evidence="1">
    <location>
        <begin position="1"/>
        <end position="18"/>
    </location>
</feature>
<organism evidence="3 4">
    <name type="scientific">Lyophyllum shimeji</name>
    <name type="common">Hon-shimeji</name>
    <name type="synonym">Tricholoma shimeji</name>
    <dbReference type="NCBI Taxonomy" id="47721"/>
    <lineage>
        <taxon>Eukaryota</taxon>
        <taxon>Fungi</taxon>
        <taxon>Dikarya</taxon>
        <taxon>Basidiomycota</taxon>
        <taxon>Agaricomycotina</taxon>
        <taxon>Agaricomycetes</taxon>
        <taxon>Agaricomycetidae</taxon>
        <taxon>Agaricales</taxon>
        <taxon>Tricholomatineae</taxon>
        <taxon>Lyophyllaceae</taxon>
        <taxon>Lyophyllum</taxon>
    </lineage>
</organism>
<feature type="domain" description="GmrSD restriction endonucleases N-terminal" evidence="2">
    <location>
        <begin position="69"/>
        <end position="193"/>
    </location>
</feature>
<name>A0A9P3UT05_LYOSH</name>
<feature type="region of interest" description="Disordered" evidence="1">
    <location>
        <begin position="1"/>
        <end position="37"/>
    </location>
</feature>
<proteinExistence type="predicted"/>
<dbReference type="Pfam" id="PF03235">
    <property type="entry name" value="GmrSD_N"/>
    <property type="match status" value="1"/>
</dbReference>
<dbReference type="InterPro" id="IPR004919">
    <property type="entry name" value="GmrSD_N"/>
</dbReference>
<evidence type="ECO:0000313" key="3">
    <source>
        <dbReference type="EMBL" id="GLB43075.1"/>
    </source>
</evidence>
<feature type="compositionally biased region" description="Pro residues" evidence="1">
    <location>
        <begin position="542"/>
        <end position="562"/>
    </location>
</feature>
<accession>A0A9P3UT05</accession>
<dbReference type="EMBL" id="BRPK01000012">
    <property type="protein sequence ID" value="GLB43075.1"/>
    <property type="molecule type" value="Genomic_DNA"/>
</dbReference>
<evidence type="ECO:0000313" key="4">
    <source>
        <dbReference type="Proteomes" id="UP001063166"/>
    </source>
</evidence>
<sequence>MASDDDYSELTDLDDDDYAAAPSSSKRRKRASSPSGKGGFCIKRALKKPRATTYTAQALYDQMHSDDIKLDPEYQRDVVWPDTKMVGLIDSVFRNFYVPPVIFAVVSFEDGTEKKICIDGKQRLTSIQRFMDGLIPHKDPESGEKWWYRDTGAGGKTRRKVLPERFRRIFQDKQVVCVEYQDVTEDDEREIFQRVQLGMALTPAGQSRSPSPSTFSPLINTPRATFVRSLLTHFFSPLPSSSGTSSPSLAHAGPPGSLASLDFDRARGADFRCLAQLVFCLHTPLAQLNGAGALAKLEKFLSEPARFRPEFEGRVVDALRVVGEMAGGRAGKEEQDRDREERERVGAVFRSPAKLAPVEFVMVGVLVATHMGAVGFGGKEGGGKGRDWGDKGKEREREGRRRLAEGIRRMREDVREHHVDIRMNDRVARTMVEFIRRWKPDSAVVGPGKRKRAAEKEKQKEEEKEEGEVPDEPAKPRTKFKKVSPPSGAAAPLPAVPSPATTTTTTTPKPASLPPKPQPLPAPRTDRLAALRAVKMQAQQATPPPPPPYPSAPAPAPAPAPSYPSMQMQMPAYVPSQGGYIPAPSPTQPQAQGAGFQSTMPYPHPPQHLPHQQQHQQQYNLEMGLMGGQRRAGGGGPWGAAGRGGGGGWGGSRPGSASASGGGGGGGVSGWIV</sequence>
<comment type="caution">
    <text evidence="3">The sequence shown here is derived from an EMBL/GenBank/DDBJ whole genome shotgun (WGS) entry which is preliminary data.</text>
</comment>